<dbReference type="EMBL" id="BAUV01000015">
    <property type="protein sequence ID" value="GAE35216.1"/>
    <property type="molecule type" value="Genomic_DNA"/>
</dbReference>
<dbReference type="Gene3D" id="2.30.30.30">
    <property type="match status" value="1"/>
</dbReference>
<evidence type="ECO:0008006" key="3">
    <source>
        <dbReference type="Google" id="ProtNLM"/>
    </source>
</evidence>
<dbReference type="Proteomes" id="UP000018896">
    <property type="component" value="Unassembled WGS sequence"/>
</dbReference>
<organism evidence="1 2">
    <name type="scientific">Halalkalibacter akibai (strain ATCC 43226 / DSM 21942 / CIP 109018 / JCM 9157 / 1139)</name>
    <name type="common">Bacillus akibai</name>
    <dbReference type="NCBI Taxonomy" id="1236973"/>
    <lineage>
        <taxon>Bacteria</taxon>
        <taxon>Bacillati</taxon>
        <taxon>Bacillota</taxon>
        <taxon>Bacilli</taxon>
        <taxon>Bacillales</taxon>
        <taxon>Bacillaceae</taxon>
        <taxon>Halalkalibacter</taxon>
    </lineage>
</organism>
<proteinExistence type="predicted"/>
<keyword evidence="2" id="KW-1185">Reference proteome</keyword>
<gene>
    <name evidence="1" type="ORF">JCM9157_2315</name>
</gene>
<evidence type="ECO:0000313" key="1">
    <source>
        <dbReference type="EMBL" id="GAE35216.1"/>
    </source>
</evidence>
<dbReference type="AlphaFoldDB" id="W4QSY3"/>
<name>W4QSY3_HALA3</name>
<protein>
    <recommendedName>
        <fullName evidence="3">KOW domain-containing protein</fullName>
    </recommendedName>
</protein>
<comment type="caution">
    <text evidence="1">The sequence shown here is derived from an EMBL/GenBank/DDBJ whole genome shotgun (WGS) entry which is preliminary data.</text>
</comment>
<evidence type="ECO:0000313" key="2">
    <source>
        <dbReference type="Proteomes" id="UP000018896"/>
    </source>
</evidence>
<dbReference type="InterPro" id="IPR014722">
    <property type="entry name" value="Rib_uL2_dom2"/>
</dbReference>
<accession>W4QSY3</accession>
<sequence>MKVLDGEYKGEEGSIINVYNNTVAVEFNNIHTKDGSKFRTVIKHGNYKSLS</sequence>
<reference evidence="1 2" key="1">
    <citation type="journal article" date="2014" name="Genome Announc.">
        <title>Draft Genome Sequences of Three Alkaliphilic Bacillus Strains, Bacillus wakoensis JCM 9140T, Bacillus akibai JCM 9157T, and Bacillus hemicellulosilyticus JCM 9152T.</title>
        <authorList>
            <person name="Yuki M."/>
            <person name="Oshima K."/>
            <person name="Suda W."/>
            <person name="Oshida Y."/>
            <person name="Kitamura K."/>
            <person name="Iida T."/>
            <person name="Hattori M."/>
            <person name="Ohkuma M."/>
        </authorList>
    </citation>
    <scope>NUCLEOTIDE SEQUENCE [LARGE SCALE GENOMIC DNA]</scope>
    <source>
        <strain evidence="1 2">JCM 9157</strain>
    </source>
</reference>
<dbReference type="RefSeq" id="WP_235714896.1">
    <property type="nucleotide sequence ID" value="NZ_BAUV01000015.1"/>
</dbReference>